<dbReference type="RefSeq" id="WP_245516141.1">
    <property type="nucleotide sequence ID" value="NZ_SMFY01000002.1"/>
</dbReference>
<dbReference type="EMBL" id="SMFY01000002">
    <property type="protein sequence ID" value="TCK28793.1"/>
    <property type="molecule type" value="Genomic_DNA"/>
</dbReference>
<proteinExistence type="predicted"/>
<sequence>MKRWIWGILFASVLPLGGASGAAAETGKVCAAPSALTRAGFSLPRLARSLEKNEATTILVVNSATTAKRPALAGSEGGKTVALRSFPSYIEETLRARYPEGGVVVTTRSQPRATAETIRDDLPALLAEARPALVIWQTGTFDAILGAETSTFSDAVDTGIGYINEAGADVILVSPQYSPRTAFAFDIGAYTNALRWAARLGGVPFFDRYAIMRFWEDEGIFDFDTARPSPSLFDDVHSCIGRLLVGMIVDGVDLRTLGSR</sequence>
<evidence type="ECO:0008006" key="4">
    <source>
        <dbReference type="Google" id="ProtNLM"/>
    </source>
</evidence>
<dbReference type="SUPFAM" id="SSF52266">
    <property type="entry name" value="SGNH hydrolase"/>
    <property type="match status" value="1"/>
</dbReference>
<accession>A0A4R1I466</accession>
<evidence type="ECO:0000313" key="3">
    <source>
        <dbReference type="Proteomes" id="UP000295030"/>
    </source>
</evidence>
<dbReference type="GO" id="GO:0016788">
    <property type="term" value="F:hydrolase activity, acting on ester bonds"/>
    <property type="evidence" value="ECO:0007669"/>
    <property type="project" value="UniProtKB-ARBA"/>
</dbReference>
<dbReference type="Pfam" id="PF25182">
    <property type="entry name" value="NonGDSL"/>
    <property type="match status" value="1"/>
</dbReference>
<protein>
    <recommendedName>
        <fullName evidence="4">SGNH/GDSL hydrolase family protein</fullName>
    </recommendedName>
</protein>
<comment type="caution">
    <text evidence="2">The sequence shown here is derived from an EMBL/GenBank/DDBJ whole genome shotgun (WGS) entry which is preliminary data.</text>
</comment>
<keyword evidence="3" id="KW-1185">Reference proteome</keyword>
<reference evidence="2 3" key="1">
    <citation type="submission" date="2019-03" db="EMBL/GenBank/DDBJ databases">
        <title>Genomic Encyclopedia of Type Strains, Phase IV (KMG-IV): sequencing the most valuable type-strain genomes for metagenomic binning, comparative biology and taxonomic classification.</title>
        <authorList>
            <person name="Goeker M."/>
        </authorList>
    </citation>
    <scope>NUCLEOTIDE SEQUENCE [LARGE SCALE GENOMIC DNA]</scope>
    <source>
        <strain evidence="2 3">DSM 101</strain>
    </source>
</reference>
<dbReference type="InterPro" id="IPR057572">
    <property type="entry name" value="NonGDSL"/>
</dbReference>
<dbReference type="InterPro" id="IPR036514">
    <property type="entry name" value="SGNH_hydro_sf"/>
</dbReference>
<dbReference type="AlphaFoldDB" id="A0A4R1I466"/>
<evidence type="ECO:0000313" key="2">
    <source>
        <dbReference type="EMBL" id="TCK28793.1"/>
    </source>
</evidence>
<organism evidence="2 3">
    <name type="scientific">Ancylobacter aquaticus</name>
    <dbReference type="NCBI Taxonomy" id="100"/>
    <lineage>
        <taxon>Bacteria</taxon>
        <taxon>Pseudomonadati</taxon>
        <taxon>Pseudomonadota</taxon>
        <taxon>Alphaproteobacteria</taxon>
        <taxon>Hyphomicrobiales</taxon>
        <taxon>Xanthobacteraceae</taxon>
        <taxon>Ancylobacter</taxon>
    </lineage>
</organism>
<keyword evidence="1" id="KW-0732">Signal</keyword>
<name>A0A4R1I466_ANCAQ</name>
<dbReference type="Proteomes" id="UP000295030">
    <property type="component" value="Unassembled WGS sequence"/>
</dbReference>
<dbReference type="Gene3D" id="3.40.50.1110">
    <property type="entry name" value="SGNH hydrolase"/>
    <property type="match status" value="1"/>
</dbReference>
<gene>
    <name evidence="2" type="ORF">EV667_2806</name>
</gene>
<feature type="signal peptide" evidence="1">
    <location>
        <begin position="1"/>
        <end position="24"/>
    </location>
</feature>
<evidence type="ECO:0000256" key="1">
    <source>
        <dbReference type="SAM" id="SignalP"/>
    </source>
</evidence>
<feature type="chain" id="PRO_5020378609" description="SGNH/GDSL hydrolase family protein" evidence="1">
    <location>
        <begin position="25"/>
        <end position="260"/>
    </location>
</feature>